<dbReference type="WBParaSite" id="PS1159_v2.g3712.t1">
    <property type="protein sequence ID" value="PS1159_v2.g3712.t1"/>
    <property type="gene ID" value="PS1159_v2.g3712"/>
</dbReference>
<evidence type="ECO:0000313" key="1">
    <source>
        <dbReference type="Proteomes" id="UP000887580"/>
    </source>
</evidence>
<accession>A0AC35GCN1</accession>
<proteinExistence type="predicted"/>
<evidence type="ECO:0000313" key="2">
    <source>
        <dbReference type="WBParaSite" id="PS1159_v2.g3712.t1"/>
    </source>
</evidence>
<sequence>MSEDNCREPYSVAKNNFSRANSPTEALPNIKTLSSESEELITFLKSMTRSTIENIDPFYEDITFEESLRLQINKKIDLTKALQNPHLVIPKVKFNFELLKHADTAFGWYQLFVYIAEWARGIPQFRMLKSVDQERLFHLNFATLSIPFSYFLVSDLQKFKDLVSSADYFKSTKHIGKNDLLMMSKKLIETYEIHLIDICLKLKPDDEEMALGMTLMLFQFSESLSNEGHLICSKYKEKLYTALYEYQMIKFADKTELERIQRYTMLMELMHRVTKIWSEECEYHLILSTFDETNVDGLLKKLLFTECLNT</sequence>
<name>A0AC35GCN1_9BILA</name>
<reference evidence="2" key="1">
    <citation type="submission" date="2022-11" db="UniProtKB">
        <authorList>
            <consortium name="WormBaseParasite"/>
        </authorList>
    </citation>
    <scope>IDENTIFICATION</scope>
</reference>
<organism evidence="1 2">
    <name type="scientific">Panagrolaimus sp. PS1159</name>
    <dbReference type="NCBI Taxonomy" id="55785"/>
    <lineage>
        <taxon>Eukaryota</taxon>
        <taxon>Metazoa</taxon>
        <taxon>Ecdysozoa</taxon>
        <taxon>Nematoda</taxon>
        <taxon>Chromadorea</taxon>
        <taxon>Rhabditida</taxon>
        <taxon>Tylenchina</taxon>
        <taxon>Panagrolaimomorpha</taxon>
        <taxon>Panagrolaimoidea</taxon>
        <taxon>Panagrolaimidae</taxon>
        <taxon>Panagrolaimus</taxon>
    </lineage>
</organism>
<protein>
    <submittedName>
        <fullName evidence="2">NR LBD domain-containing protein</fullName>
    </submittedName>
</protein>
<dbReference type="Proteomes" id="UP000887580">
    <property type="component" value="Unplaced"/>
</dbReference>